<dbReference type="PROSITE" id="PS50262">
    <property type="entry name" value="G_PROTEIN_RECEP_F1_2"/>
    <property type="match status" value="1"/>
</dbReference>
<evidence type="ECO:0000256" key="1">
    <source>
        <dbReference type="ARBA" id="ARBA00004651"/>
    </source>
</evidence>
<keyword evidence="10 12" id="KW-0807">Transducer</keyword>
<evidence type="ECO:0000256" key="6">
    <source>
        <dbReference type="ARBA" id="ARBA00023136"/>
    </source>
</evidence>
<reference evidence="17" key="3">
    <citation type="submission" date="2018-12" db="EMBL/GenBank/DDBJ databases">
        <title>G10K-VGP greater horseshoe bat female genome, primary haplotype.</title>
        <authorList>
            <person name="Teeling E."/>
            <person name="Myers G."/>
            <person name="Vernes S."/>
            <person name="Pippel M."/>
            <person name="Winkler S."/>
            <person name="Fedrigo O."/>
            <person name="Rhie A."/>
            <person name="Koren S."/>
            <person name="Phillippy A."/>
            <person name="Lewin H."/>
            <person name="Damas J."/>
            <person name="Howe K."/>
            <person name="Mountcastle J."/>
            <person name="Jarvis E.D."/>
        </authorList>
    </citation>
    <scope>NUCLEOTIDE SEQUENCE [LARGE SCALE GENOMIC DNA]</scope>
</reference>
<dbReference type="GO" id="GO:0030336">
    <property type="term" value="P:negative regulation of cell migration"/>
    <property type="evidence" value="ECO:0007669"/>
    <property type="project" value="Ensembl"/>
</dbReference>
<dbReference type="PANTHER" id="PTHR24246:SF2">
    <property type="entry name" value="ADENOSINE RECEPTOR A3"/>
    <property type="match status" value="1"/>
</dbReference>
<evidence type="ECO:0000256" key="10">
    <source>
        <dbReference type="ARBA" id="ARBA00023224"/>
    </source>
</evidence>
<reference evidence="16" key="4">
    <citation type="submission" date="2025-08" db="UniProtKB">
        <authorList>
            <consortium name="Ensembl"/>
        </authorList>
    </citation>
    <scope>IDENTIFICATION</scope>
</reference>
<evidence type="ECO:0000259" key="15">
    <source>
        <dbReference type="PROSITE" id="PS50835"/>
    </source>
</evidence>
<comment type="subcellular location">
    <subcellularLocation>
        <location evidence="1">Cell membrane</location>
        <topology evidence="1">Multi-pass membrane protein</topology>
    </subcellularLocation>
</comment>
<name>A0A671EXY8_RHIFE</name>
<dbReference type="Gene3D" id="1.20.1070.10">
    <property type="entry name" value="Rhodopsin 7-helix transmembrane proteins"/>
    <property type="match status" value="1"/>
</dbReference>
<dbReference type="PRINTS" id="PR00555">
    <property type="entry name" value="ADENOSINEA3R"/>
</dbReference>
<dbReference type="GO" id="GO:0005886">
    <property type="term" value="C:plasma membrane"/>
    <property type="evidence" value="ECO:0007669"/>
    <property type="project" value="UniProtKB-SubCell"/>
</dbReference>
<dbReference type="GO" id="GO:0001609">
    <property type="term" value="F:G protein-coupled adenosine receptor activity"/>
    <property type="evidence" value="ECO:0007669"/>
    <property type="project" value="TreeGrafter"/>
</dbReference>
<dbReference type="Proteomes" id="UP000472240">
    <property type="component" value="Chromosome 22"/>
</dbReference>
<keyword evidence="5 12" id="KW-0297">G-protein coupled receptor</keyword>
<keyword evidence="11" id="KW-0449">Lipoprotein</keyword>
<feature type="domain" description="G-protein coupled receptors family 1 profile" evidence="14">
    <location>
        <begin position="29"/>
        <end position="121"/>
    </location>
</feature>
<sequence length="343" mass="39089">MPMNGTAVLLANYMYIIMEIGIGLCAVVGNVMVIWVVKLNPSLQTTTFYFIVSLALADIAVGLLVMPLAVVISLSITIHFYSCLLMTCLLLIFTHASIMSLLAIAVDRYLRVKLTVRSRTPEVPVYFLPFQVKVHFLPVMGLFILLSLTVFSEAMIMDHEVKEGFMLDVVSAACNCDGHYKDPPKYWCRDYFWSYCHMITFTPSSRDRGALRDSGNQLIVTVSCLTKEDTGWYWCGIQRDLAQDDMFTKLVVTDNRGALTRDFWSVKEPSRNKNRSFRSSKVVPKADQSRMAIVINCMRITRVGTISIISHLSQRRRRQRNRRVESSLKPLSRVLTLEETEQM</sequence>
<evidence type="ECO:0000256" key="12">
    <source>
        <dbReference type="RuleBase" id="RU000688"/>
    </source>
</evidence>
<evidence type="ECO:0000259" key="14">
    <source>
        <dbReference type="PROSITE" id="PS50262"/>
    </source>
</evidence>
<evidence type="ECO:0000256" key="7">
    <source>
        <dbReference type="ARBA" id="ARBA00023139"/>
    </source>
</evidence>
<dbReference type="PANTHER" id="PTHR24246">
    <property type="entry name" value="OLFACTORY RECEPTOR AND ADENOSINE RECEPTOR"/>
    <property type="match status" value="1"/>
</dbReference>
<reference evidence="16 17" key="1">
    <citation type="journal article" date="2015" name="Annu Rev Anim Biosci">
        <title>The Genome 10K Project: a way forward.</title>
        <authorList>
            <person name="Koepfli K.P."/>
            <person name="Paten B."/>
            <person name="O'Brien S.J."/>
            <person name="Koepfli K.P."/>
            <person name="Paten B."/>
            <person name="Antunes A."/>
            <person name="Belov K."/>
            <person name="Bustamante C."/>
            <person name="Castoe T.A."/>
            <person name="Clawson H."/>
            <person name="Crawford A.J."/>
            <person name="Diekhans M."/>
            <person name="Distel D."/>
            <person name="Durbin R."/>
            <person name="Earl D."/>
            <person name="Fujita M.K."/>
            <person name="Gamble T."/>
            <person name="Georges A."/>
            <person name="Gemmell N."/>
            <person name="Gilbert M.T."/>
            <person name="Graves J.M."/>
            <person name="Green R.E."/>
            <person name="Hickey G."/>
            <person name="Jarvis E.D."/>
            <person name="Johnson W."/>
            <person name="Komissarov A."/>
            <person name="Korf I."/>
            <person name="Kuhn R."/>
            <person name="Larkin D.M."/>
            <person name="Lewin H."/>
            <person name="Lopez J.V."/>
            <person name="Ma J."/>
            <person name="Marques-Bonet T."/>
            <person name="Miller W."/>
            <person name="Murphy R."/>
            <person name="Pevzner P."/>
            <person name="Shapiro B."/>
            <person name="Steiner C."/>
            <person name="Tamazian G."/>
            <person name="Venkatesh B."/>
            <person name="Wang J."/>
            <person name="Wayne R."/>
            <person name="Wiley E."/>
            <person name="Yang H."/>
            <person name="Zhang G."/>
            <person name="Haussler D."/>
            <person name="Ryder O."/>
            <person name="O'Brien S.J."/>
        </authorList>
    </citation>
    <scope>NUCLEOTIDE SEQUENCE</scope>
</reference>
<dbReference type="PRINTS" id="PR00237">
    <property type="entry name" value="GPCRRHODOPSN"/>
</dbReference>
<protein>
    <submittedName>
        <fullName evidence="16">Transmembrane and immunoglobulin domain containing 3</fullName>
    </submittedName>
</protein>
<evidence type="ECO:0000256" key="3">
    <source>
        <dbReference type="ARBA" id="ARBA00022692"/>
    </source>
</evidence>
<reference evidence="16" key="5">
    <citation type="submission" date="2025-09" db="UniProtKB">
        <authorList>
            <consortium name="Ensembl"/>
        </authorList>
    </citation>
    <scope>IDENTIFICATION</scope>
</reference>
<dbReference type="InterPro" id="IPR007110">
    <property type="entry name" value="Ig-like_dom"/>
</dbReference>
<evidence type="ECO:0000256" key="8">
    <source>
        <dbReference type="ARBA" id="ARBA00023170"/>
    </source>
</evidence>
<dbReference type="SUPFAM" id="SSF81321">
    <property type="entry name" value="Family A G protein-coupled receptor-like"/>
    <property type="match status" value="1"/>
</dbReference>
<evidence type="ECO:0000313" key="16">
    <source>
        <dbReference type="Ensembl" id="ENSRFEP00010018189.1"/>
    </source>
</evidence>
<dbReference type="SUPFAM" id="SSF48726">
    <property type="entry name" value="Immunoglobulin"/>
    <property type="match status" value="1"/>
</dbReference>
<feature type="transmembrane region" description="Helical" evidence="13">
    <location>
        <begin position="136"/>
        <end position="156"/>
    </location>
</feature>
<dbReference type="Pfam" id="PF00001">
    <property type="entry name" value="7tm_1"/>
    <property type="match status" value="1"/>
</dbReference>
<keyword evidence="6 13" id="KW-0472">Membrane</keyword>
<evidence type="ECO:0000256" key="4">
    <source>
        <dbReference type="ARBA" id="ARBA00022989"/>
    </source>
</evidence>
<dbReference type="GO" id="GO:0045202">
    <property type="term" value="C:synapse"/>
    <property type="evidence" value="ECO:0007669"/>
    <property type="project" value="TreeGrafter"/>
</dbReference>
<keyword evidence="8 12" id="KW-0675">Receptor</keyword>
<dbReference type="InterPro" id="IPR000466">
    <property type="entry name" value="Adeno_A3_rcpt"/>
</dbReference>
<keyword evidence="7" id="KW-0564">Palmitate</keyword>
<dbReference type="OMA" id="GLARDFW"/>
<evidence type="ECO:0000313" key="17">
    <source>
        <dbReference type="Proteomes" id="UP000472240"/>
    </source>
</evidence>
<gene>
    <name evidence="16" type="primary">TMIGD3</name>
</gene>
<evidence type="ECO:0000256" key="11">
    <source>
        <dbReference type="ARBA" id="ARBA00023288"/>
    </source>
</evidence>
<proteinExistence type="inferred from homology"/>
<feature type="transmembrane region" description="Helical" evidence="13">
    <location>
        <begin position="12"/>
        <end position="36"/>
    </location>
</feature>
<evidence type="ECO:0000256" key="5">
    <source>
        <dbReference type="ARBA" id="ARBA00023040"/>
    </source>
</evidence>
<dbReference type="Ensembl" id="ENSRFET00010019825.1">
    <property type="protein sequence ID" value="ENSRFEP00010018189.1"/>
    <property type="gene ID" value="ENSRFEG00010012229.1"/>
</dbReference>
<reference evidence="16 17" key="2">
    <citation type="journal article" date="2018" name="Annu Rev Anim Biosci">
        <title>Bat Biology, Genomes, and the Bat1K Project: To Generate Chromosome-Level Genomes for All Living Bat Species.</title>
        <authorList>
            <person name="Teeling E.C."/>
            <person name="Vernes S.C."/>
            <person name="Davalos L.M."/>
            <person name="Ray D.A."/>
            <person name="Gilbert M.T.P."/>
            <person name="Myers E."/>
        </authorList>
    </citation>
    <scope>NUCLEOTIDE SEQUENCE</scope>
</reference>
<feature type="transmembrane region" description="Helical" evidence="13">
    <location>
        <begin position="84"/>
        <end position="106"/>
    </location>
</feature>
<dbReference type="InParanoid" id="A0A671EXY8"/>
<dbReference type="GeneTree" id="ENSGT00930000151073"/>
<dbReference type="InterPro" id="IPR036179">
    <property type="entry name" value="Ig-like_dom_sf"/>
</dbReference>
<comment type="similarity">
    <text evidence="12">Belongs to the G-protein coupled receptor 1 family.</text>
</comment>
<accession>A0A671EXY8</accession>
<dbReference type="GO" id="GO:0030425">
    <property type="term" value="C:dendrite"/>
    <property type="evidence" value="ECO:0007669"/>
    <property type="project" value="TreeGrafter"/>
</dbReference>
<evidence type="ECO:0000256" key="9">
    <source>
        <dbReference type="ARBA" id="ARBA00023180"/>
    </source>
</evidence>
<dbReference type="InterPro" id="IPR017452">
    <property type="entry name" value="GPCR_Rhodpsn_7TM"/>
</dbReference>
<keyword evidence="9" id="KW-0325">Glycoprotein</keyword>
<dbReference type="PROSITE" id="PS00237">
    <property type="entry name" value="G_PROTEIN_RECEP_F1_1"/>
    <property type="match status" value="1"/>
</dbReference>
<keyword evidence="3 12" id="KW-0812">Transmembrane</keyword>
<feature type="domain" description="Ig-like" evidence="15">
    <location>
        <begin position="138"/>
        <end position="253"/>
    </location>
</feature>
<keyword evidence="17" id="KW-1185">Reference proteome</keyword>
<keyword evidence="4 13" id="KW-1133">Transmembrane helix</keyword>
<organism evidence="16 17">
    <name type="scientific">Rhinolophus ferrumequinum</name>
    <name type="common">Greater horseshoe bat</name>
    <dbReference type="NCBI Taxonomy" id="59479"/>
    <lineage>
        <taxon>Eukaryota</taxon>
        <taxon>Metazoa</taxon>
        <taxon>Chordata</taxon>
        <taxon>Craniata</taxon>
        <taxon>Vertebrata</taxon>
        <taxon>Euteleostomi</taxon>
        <taxon>Mammalia</taxon>
        <taxon>Eutheria</taxon>
        <taxon>Laurasiatheria</taxon>
        <taxon>Chiroptera</taxon>
        <taxon>Yinpterochiroptera</taxon>
        <taxon>Rhinolophoidea</taxon>
        <taxon>Rhinolophidae</taxon>
        <taxon>Rhinolophinae</taxon>
        <taxon>Rhinolophus</taxon>
    </lineage>
</organism>
<dbReference type="InterPro" id="IPR000276">
    <property type="entry name" value="GPCR_Rhodpsn"/>
</dbReference>
<dbReference type="AlphaFoldDB" id="A0A671EXY8"/>
<feature type="transmembrane region" description="Helical" evidence="13">
    <location>
        <begin position="48"/>
        <end position="72"/>
    </location>
</feature>
<evidence type="ECO:0000256" key="13">
    <source>
        <dbReference type="SAM" id="Phobius"/>
    </source>
</evidence>
<dbReference type="GO" id="GO:0008285">
    <property type="term" value="P:negative regulation of cell population proliferation"/>
    <property type="evidence" value="ECO:0007669"/>
    <property type="project" value="Ensembl"/>
</dbReference>
<dbReference type="PROSITE" id="PS50835">
    <property type="entry name" value="IG_LIKE"/>
    <property type="match status" value="1"/>
</dbReference>
<evidence type="ECO:0000256" key="2">
    <source>
        <dbReference type="ARBA" id="ARBA00022475"/>
    </source>
</evidence>
<keyword evidence="2" id="KW-1003">Cell membrane</keyword>